<dbReference type="Pfam" id="PF05448">
    <property type="entry name" value="AXE1"/>
    <property type="match status" value="1"/>
</dbReference>
<evidence type="ECO:0000259" key="1">
    <source>
        <dbReference type="Pfam" id="PF05448"/>
    </source>
</evidence>
<dbReference type="EMBL" id="JAGRPV010000001">
    <property type="protein sequence ID" value="MDI4649829.1"/>
    <property type="molecule type" value="Genomic_DNA"/>
</dbReference>
<accession>A0ABT6TSX7</accession>
<evidence type="ECO:0000313" key="3">
    <source>
        <dbReference type="Proteomes" id="UP001161691"/>
    </source>
</evidence>
<dbReference type="PANTHER" id="PTHR40111">
    <property type="entry name" value="CEPHALOSPORIN-C DEACETYLASE"/>
    <property type="match status" value="1"/>
</dbReference>
<protein>
    <submittedName>
        <fullName evidence="2">Alpha/beta fold hydrolase</fullName>
    </submittedName>
</protein>
<dbReference type="InterPro" id="IPR008391">
    <property type="entry name" value="AXE1_dom"/>
</dbReference>
<sequence length="317" mass="33887">MNAIQARIEALRQYTASNTAPDDLEAFWARACREADASAAYSAIQPAASPFRQAQVFKVIYAGAADTPVHAWFLLPPDPLQQPAPCVVVFHGYSLSKGLPEEHAAWLLMGYAVLAVDVRGQGGDTGNGLPQAHGMAKGWITKGILDPERSYFRAIAIDALRAVRCAMAMPEVDPARVFAFGGSQGGGLALLAAALAPGLRAAIAHVPNMCHMDLGIMQSVGSIAEAADFATRFPDSLDDVLRTLSYFDIVNLADRIALPVHVTVGLKDTTCLPETIFAAYNRIASPDKSIEVHPFMGHAIPPGYYAAAHAFYSRLAR</sequence>
<dbReference type="RefSeq" id="WP_282912434.1">
    <property type="nucleotide sequence ID" value="NZ_JAGRPV010000001.1"/>
</dbReference>
<feature type="domain" description="Acetyl xylan esterase" evidence="1">
    <location>
        <begin position="1"/>
        <end position="311"/>
    </location>
</feature>
<reference evidence="2" key="1">
    <citation type="submission" date="2023-04" db="EMBL/GenBank/DDBJ databases">
        <title>Comparative genomic analysis of Cohnella hashimotonis sp. nov., isolated from the International Space Station.</title>
        <authorList>
            <person name="Venkateswaran K."/>
            <person name="Simpson A."/>
        </authorList>
    </citation>
    <scope>NUCLEOTIDE SEQUENCE</scope>
    <source>
        <strain evidence="2">F6_2S_P_1</strain>
    </source>
</reference>
<dbReference type="Proteomes" id="UP001161691">
    <property type="component" value="Unassembled WGS sequence"/>
</dbReference>
<comment type="caution">
    <text evidence="2">The sequence shown here is derived from an EMBL/GenBank/DDBJ whole genome shotgun (WGS) entry which is preliminary data.</text>
</comment>
<dbReference type="GO" id="GO:0016787">
    <property type="term" value="F:hydrolase activity"/>
    <property type="evidence" value="ECO:0007669"/>
    <property type="project" value="UniProtKB-KW"/>
</dbReference>
<name>A0ABT6TSX7_9BACL</name>
<proteinExistence type="predicted"/>
<dbReference type="PANTHER" id="PTHR40111:SF1">
    <property type="entry name" value="CEPHALOSPORIN-C DEACETYLASE"/>
    <property type="match status" value="1"/>
</dbReference>
<gene>
    <name evidence="2" type="ORF">KB449_33185</name>
</gene>
<organism evidence="2 3">
    <name type="scientific">Cohnella hashimotonis</name>
    <dbReference type="NCBI Taxonomy" id="2826895"/>
    <lineage>
        <taxon>Bacteria</taxon>
        <taxon>Bacillati</taxon>
        <taxon>Bacillota</taxon>
        <taxon>Bacilli</taxon>
        <taxon>Bacillales</taxon>
        <taxon>Paenibacillaceae</taxon>
        <taxon>Cohnella</taxon>
    </lineage>
</organism>
<evidence type="ECO:0000313" key="2">
    <source>
        <dbReference type="EMBL" id="MDI4649829.1"/>
    </source>
</evidence>
<dbReference type="InterPro" id="IPR039069">
    <property type="entry name" value="CE7"/>
</dbReference>
<keyword evidence="2" id="KW-0378">Hydrolase</keyword>
<dbReference type="InterPro" id="IPR029058">
    <property type="entry name" value="AB_hydrolase_fold"/>
</dbReference>
<dbReference type="Gene3D" id="3.40.50.1820">
    <property type="entry name" value="alpha/beta hydrolase"/>
    <property type="match status" value="1"/>
</dbReference>
<keyword evidence="3" id="KW-1185">Reference proteome</keyword>
<dbReference type="SUPFAM" id="SSF53474">
    <property type="entry name" value="alpha/beta-Hydrolases"/>
    <property type="match status" value="1"/>
</dbReference>